<dbReference type="Pfam" id="PF00076">
    <property type="entry name" value="RRM_1"/>
    <property type="match status" value="1"/>
</dbReference>
<dbReference type="PROSITE" id="PS50102">
    <property type="entry name" value="RRM"/>
    <property type="match status" value="1"/>
</dbReference>
<dbReference type="InterPro" id="IPR012677">
    <property type="entry name" value="Nucleotide-bd_a/b_plait_sf"/>
</dbReference>
<dbReference type="GO" id="GO:0005654">
    <property type="term" value="C:nucleoplasm"/>
    <property type="evidence" value="ECO:0007669"/>
    <property type="project" value="TreeGrafter"/>
</dbReference>
<gene>
    <name evidence="5" type="ORF">AYO21_04123</name>
</gene>
<dbReference type="Gene3D" id="3.30.70.330">
    <property type="match status" value="1"/>
</dbReference>
<feature type="region of interest" description="Disordered" evidence="3">
    <location>
        <begin position="86"/>
        <end position="115"/>
    </location>
</feature>
<proteinExistence type="predicted"/>
<dbReference type="PANTHER" id="PTHR15481">
    <property type="entry name" value="RIBONUCLEIC ACID BINDING PROTEIN S1"/>
    <property type="match status" value="1"/>
</dbReference>
<keyword evidence="6" id="KW-1185">Reference proteome</keyword>
<dbReference type="RefSeq" id="XP_022513611.1">
    <property type="nucleotide sequence ID" value="XM_022654096.1"/>
</dbReference>
<organism evidence="5 6">
    <name type="scientific">Fonsecaea monophora</name>
    <dbReference type="NCBI Taxonomy" id="254056"/>
    <lineage>
        <taxon>Eukaryota</taxon>
        <taxon>Fungi</taxon>
        <taxon>Dikarya</taxon>
        <taxon>Ascomycota</taxon>
        <taxon>Pezizomycotina</taxon>
        <taxon>Eurotiomycetes</taxon>
        <taxon>Chaetothyriomycetidae</taxon>
        <taxon>Chaetothyriales</taxon>
        <taxon>Herpotrichiellaceae</taxon>
        <taxon>Fonsecaea</taxon>
    </lineage>
</organism>
<evidence type="ECO:0000259" key="4">
    <source>
        <dbReference type="PROSITE" id="PS50102"/>
    </source>
</evidence>
<feature type="domain" description="RRM" evidence="4">
    <location>
        <begin position="117"/>
        <end position="195"/>
    </location>
</feature>
<comment type="caution">
    <text evidence="5">The sequence shown here is derived from an EMBL/GenBank/DDBJ whole genome shotgun (WGS) entry which is preliminary data.</text>
</comment>
<evidence type="ECO:0000256" key="3">
    <source>
        <dbReference type="SAM" id="MobiDB-lite"/>
    </source>
</evidence>
<dbReference type="EMBL" id="LVKK01000022">
    <property type="protein sequence ID" value="OAG41659.1"/>
    <property type="molecule type" value="Genomic_DNA"/>
</dbReference>
<evidence type="ECO:0000313" key="6">
    <source>
        <dbReference type="Proteomes" id="UP000077002"/>
    </source>
</evidence>
<dbReference type="AlphaFoldDB" id="A0A177FEN3"/>
<protein>
    <recommendedName>
        <fullName evidence="4">RRM domain-containing protein</fullName>
    </recommendedName>
</protein>
<reference evidence="5 6" key="1">
    <citation type="submission" date="2016-03" db="EMBL/GenBank/DDBJ databases">
        <title>Draft genome sequence of the Fonsecaea monophora CBS 269.37.</title>
        <authorList>
            <person name="Bombassaro A."/>
            <person name="Vinicius W.A."/>
            <person name="De Hoog S."/>
            <person name="Sun J."/>
            <person name="Souza E.M."/>
            <person name="Raittz R.T."/>
            <person name="Costa F."/>
            <person name="Leao A.C."/>
            <person name="Tadra-Sfeir M.Z."/>
            <person name="Baura V."/>
            <person name="Balsanelli E."/>
            <person name="Pedrosa F.O."/>
            <person name="Moreno L.F."/>
            <person name="Steffens M.B."/>
            <person name="Xi L."/>
            <person name="Bocca A.L."/>
            <person name="Felipe M.S."/>
            <person name="Teixeira M."/>
            <person name="Telles Filho F.Q."/>
            <person name="Azevedo C.M."/>
            <person name="Gomes R."/>
            <person name="Vicente V.A."/>
        </authorList>
    </citation>
    <scope>NUCLEOTIDE SEQUENCE [LARGE SCALE GENOMIC DNA]</scope>
    <source>
        <strain evidence="5 6">CBS 269.37</strain>
    </source>
</reference>
<dbReference type="OrthoDB" id="252020at2759"/>
<name>A0A177FEN3_9EURO</name>
<dbReference type="PANTHER" id="PTHR15481:SF0">
    <property type="entry name" value="LD23870P-RELATED"/>
    <property type="match status" value="1"/>
</dbReference>
<dbReference type="GeneID" id="34599293"/>
<dbReference type="InterPro" id="IPR035979">
    <property type="entry name" value="RBD_domain_sf"/>
</dbReference>
<dbReference type="SUPFAM" id="SSF54928">
    <property type="entry name" value="RNA-binding domain, RBD"/>
    <property type="match status" value="1"/>
</dbReference>
<dbReference type="GO" id="GO:0005737">
    <property type="term" value="C:cytoplasm"/>
    <property type="evidence" value="ECO:0007669"/>
    <property type="project" value="TreeGrafter"/>
</dbReference>
<dbReference type="Proteomes" id="UP000077002">
    <property type="component" value="Unassembled WGS sequence"/>
</dbReference>
<accession>A0A177FEN3</accession>
<sequence length="319" mass="35119">MFELRQNIRSLTSPTNAFAIAVTRSIAYKVAHANFHTTSTLPTLQSFTFAASIPFTTFALPFAFEVRNQVVLSVASTTRWTRWTQWTRSGEKPEPEHVAEQEQESKSRRDNRRMQSSKIVVEKLTRNVTEAHLREIFGSYGRIESIDLPLNKQFMTNRGTAYILYDHPSGSESAIAHMHEAQLDGVIISHDPPDTVHCLPGTAHHQEGHRHQDIEALHLGEAGMVEEGEEEQKTTRTFPVMHTPGLLHRLGGVGGHHHTPDPHLGHRLEDVVHQVEVHHGAEDAAQVTALGAATVTAGAGAGVGQGADQDMGEEDELAG</sequence>
<dbReference type="SMART" id="SM00360">
    <property type="entry name" value="RRM"/>
    <property type="match status" value="1"/>
</dbReference>
<dbReference type="GO" id="GO:0000398">
    <property type="term" value="P:mRNA splicing, via spliceosome"/>
    <property type="evidence" value="ECO:0007669"/>
    <property type="project" value="TreeGrafter"/>
</dbReference>
<evidence type="ECO:0000313" key="5">
    <source>
        <dbReference type="EMBL" id="OAG41659.1"/>
    </source>
</evidence>
<evidence type="ECO:0000256" key="1">
    <source>
        <dbReference type="ARBA" id="ARBA00022884"/>
    </source>
</evidence>
<dbReference type="InterPro" id="IPR000504">
    <property type="entry name" value="RRM_dom"/>
</dbReference>
<evidence type="ECO:0000256" key="2">
    <source>
        <dbReference type="PROSITE-ProRule" id="PRU00176"/>
    </source>
</evidence>
<dbReference type="GO" id="GO:0003723">
    <property type="term" value="F:RNA binding"/>
    <property type="evidence" value="ECO:0007669"/>
    <property type="project" value="UniProtKB-UniRule"/>
</dbReference>
<keyword evidence="1 2" id="KW-0694">RNA-binding</keyword>
<feature type="compositionally biased region" description="Basic and acidic residues" evidence="3">
    <location>
        <begin position="89"/>
        <end position="108"/>
    </location>
</feature>
<dbReference type="GO" id="GO:0061574">
    <property type="term" value="C:ASAP complex"/>
    <property type="evidence" value="ECO:0007669"/>
    <property type="project" value="TreeGrafter"/>
</dbReference>